<feature type="transmembrane region" description="Helical" evidence="1">
    <location>
        <begin position="327"/>
        <end position="344"/>
    </location>
</feature>
<evidence type="ECO:0000256" key="1">
    <source>
        <dbReference type="SAM" id="Phobius"/>
    </source>
</evidence>
<proteinExistence type="predicted"/>
<evidence type="ECO:0000313" key="3">
    <source>
        <dbReference type="EMBL" id="RXZ69949.1"/>
    </source>
</evidence>
<dbReference type="Proteomes" id="UP000293865">
    <property type="component" value="Unassembled WGS sequence"/>
</dbReference>
<evidence type="ECO:0000259" key="2">
    <source>
        <dbReference type="Pfam" id="PF01757"/>
    </source>
</evidence>
<feature type="transmembrane region" description="Helical" evidence="1">
    <location>
        <begin position="263"/>
        <end position="283"/>
    </location>
</feature>
<keyword evidence="1" id="KW-0812">Transmembrane</keyword>
<dbReference type="GO" id="GO:0016747">
    <property type="term" value="F:acyltransferase activity, transferring groups other than amino-acyl groups"/>
    <property type="evidence" value="ECO:0007669"/>
    <property type="project" value="InterPro"/>
</dbReference>
<keyword evidence="1" id="KW-1133">Transmembrane helix</keyword>
<keyword evidence="4" id="KW-1185">Reference proteome</keyword>
<gene>
    <name evidence="3" type="ORF">ESP51_11015</name>
</gene>
<dbReference type="AlphaFoldDB" id="A0A4Q2KY71"/>
<dbReference type="InterPro" id="IPR002656">
    <property type="entry name" value="Acyl_transf_3_dom"/>
</dbReference>
<dbReference type="RefSeq" id="WP_129520955.1">
    <property type="nucleotide sequence ID" value="NZ_SDPN01000018.1"/>
</dbReference>
<feature type="domain" description="Acyltransferase 3" evidence="2">
    <location>
        <begin position="15"/>
        <end position="342"/>
    </location>
</feature>
<feature type="transmembrane region" description="Helical" evidence="1">
    <location>
        <begin position="81"/>
        <end position="101"/>
    </location>
</feature>
<keyword evidence="1" id="KW-0472">Membrane</keyword>
<feature type="transmembrane region" description="Helical" evidence="1">
    <location>
        <begin position="238"/>
        <end position="257"/>
    </location>
</feature>
<feature type="transmembrane region" description="Helical" evidence="1">
    <location>
        <begin position="365"/>
        <end position="385"/>
    </location>
</feature>
<dbReference type="PANTHER" id="PTHR23028">
    <property type="entry name" value="ACETYLTRANSFERASE"/>
    <property type="match status" value="1"/>
</dbReference>
<sequence>MASPPELPRSTVRPEIQALRAVAVCAVVLHHGWPAVAPAGYMGVDVFFVVSGFLITGLLLRDAESARRVSLKRFYERRARRILPAAVATLLAVSVLTLVFVPQREWSGFFREIVTSTLYVENWQLAADSQNPARDDLRSTPVQHFWSLSVEEQFYLVWPFLVVGSLWFARVRGASVRTVAAVALAVVTVASFAYGVALTAADHNLAYFSTIARGWEFGIGGLLALVAAPVGRERLRTAISWFGLALIVVPIVTFTGVTVFPGWVAMIPVAGTLAVIWAGMPLTSWSTARLTGLAPVQWVGDVSYSLYLWHWPVFMFVPYVTGVPSPPWLMVLLVGLSLAIAGLSKRWIEDPFRIGTTDAPVRRPAVILSGLGVAAALLLVTGFTAPQVAASSVTTHHGSR</sequence>
<evidence type="ECO:0000313" key="4">
    <source>
        <dbReference type="Proteomes" id="UP000293865"/>
    </source>
</evidence>
<feature type="transmembrane region" description="Helical" evidence="1">
    <location>
        <begin position="178"/>
        <end position="199"/>
    </location>
</feature>
<dbReference type="Pfam" id="PF01757">
    <property type="entry name" value="Acyl_transf_3"/>
    <property type="match status" value="1"/>
</dbReference>
<name>A0A4Q2KY71_9MICO</name>
<organism evidence="3 4">
    <name type="scientific">Agromyces albus</name>
    <dbReference type="NCBI Taxonomy" id="205332"/>
    <lineage>
        <taxon>Bacteria</taxon>
        <taxon>Bacillati</taxon>
        <taxon>Actinomycetota</taxon>
        <taxon>Actinomycetes</taxon>
        <taxon>Micrococcales</taxon>
        <taxon>Microbacteriaceae</taxon>
        <taxon>Agromyces</taxon>
    </lineage>
</organism>
<feature type="transmembrane region" description="Helical" evidence="1">
    <location>
        <begin position="205"/>
        <end position="226"/>
    </location>
</feature>
<accession>A0A4Q2KY71</accession>
<keyword evidence="3" id="KW-0012">Acyltransferase</keyword>
<feature type="transmembrane region" description="Helical" evidence="1">
    <location>
        <begin position="154"/>
        <end position="171"/>
    </location>
</feature>
<dbReference type="GO" id="GO:0009103">
    <property type="term" value="P:lipopolysaccharide biosynthetic process"/>
    <property type="evidence" value="ECO:0007669"/>
    <property type="project" value="TreeGrafter"/>
</dbReference>
<keyword evidence="3" id="KW-0808">Transferase</keyword>
<dbReference type="PANTHER" id="PTHR23028:SF53">
    <property type="entry name" value="ACYL_TRANSF_3 DOMAIN-CONTAINING PROTEIN"/>
    <property type="match status" value="1"/>
</dbReference>
<dbReference type="InterPro" id="IPR050879">
    <property type="entry name" value="Acyltransferase_3"/>
</dbReference>
<dbReference type="GO" id="GO:0016020">
    <property type="term" value="C:membrane"/>
    <property type="evidence" value="ECO:0007669"/>
    <property type="project" value="TreeGrafter"/>
</dbReference>
<comment type="caution">
    <text evidence="3">The sequence shown here is derived from an EMBL/GenBank/DDBJ whole genome shotgun (WGS) entry which is preliminary data.</text>
</comment>
<reference evidence="3 4" key="1">
    <citation type="submission" date="2019-01" db="EMBL/GenBank/DDBJ databases">
        <title>Agromyces.</title>
        <authorList>
            <person name="Li J."/>
        </authorList>
    </citation>
    <scope>NUCLEOTIDE SEQUENCE [LARGE SCALE GENOMIC DNA]</scope>
    <source>
        <strain evidence="3 4">DSM 15934</strain>
    </source>
</reference>
<feature type="transmembrane region" description="Helical" evidence="1">
    <location>
        <begin position="304"/>
        <end position="321"/>
    </location>
</feature>
<dbReference type="OrthoDB" id="3404679at2"/>
<dbReference type="EMBL" id="SDPN01000018">
    <property type="protein sequence ID" value="RXZ69949.1"/>
    <property type="molecule type" value="Genomic_DNA"/>
</dbReference>
<protein>
    <submittedName>
        <fullName evidence="3">Acyltransferase</fullName>
    </submittedName>
</protein>
<feature type="transmembrane region" description="Helical" evidence="1">
    <location>
        <begin position="39"/>
        <end position="60"/>
    </location>
</feature>